<feature type="compositionally biased region" description="Polar residues" evidence="1">
    <location>
        <begin position="70"/>
        <end position="84"/>
    </location>
</feature>
<reference evidence="3" key="1">
    <citation type="submission" date="2024-07" db="EMBL/GenBank/DDBJ databases">
        <title>Two chromosome-level genome assemblies of Korean endemic species Abeliophyllum distichum and Forsythia ovata (Oleaceae).</title>
        <authorList>
            <person name="Jang H."/>
        </authorList>
    </citation>
    <scope>NUCLEOTIDE SEQUENCE [LARGE SCALE GENOMIC DNA]</scope>
</reference>
<keyword evidence="3" id="KW-1185">Reference proteome</keyword>
<accession>A0ABD1SR77</accession>
<evidence type="ECO:0000256" key="1">
    <source>
        <dbReference type="SAM" id="MobiDB-lite"/>
    </source>
</evidence>
<organism evidence="2 3">
    <name type="scientific">Forsythia ovata</name>
    <dbReference type="NCBI Taxonomy" id="205694"/>
    <lineage>
        <taxon>Eukaryota</taxon>
        <taxon>Viridiplantae</taxon>
        <taxon>Streptophyta</taxon>
        <taxon>Embryophyta</taxon>
        <taxon>Tracheophyta</taxon>
        <taxon>Spermatophyta</taxon>
        <taxon>Magnoliopsida</taxon>
        <taxon>eudicotyledons</taxon>
        <taxon>Gunneridae</taxon>
        <taxon>Pentapetalae</taxon>
        <taxon>asterids</taxon>
        <taxon>lamiids</taxon>
        <taxon>Lamiales</taxon>
        <taxon>Oleaceae</taxon>
        <taxon>Forsythieae</taxon>
        <taxon>Forsythia</taxon>
    </lineage>
</organism>
<dbReference type="Proteomes" id="UP001604277">
    <property type="component" value="Unassembled WGS sequence"/>
</dbReference>
<comment type="caution">
    <text evidence="2">The sequence shown here is derived from an EMBL/GenBank/DDBJ whole genome shotgun (WGS) entry which is preliminary data.</text>
</comment>
<protein>
    <submittedName>
        <fullName evidence="2">Ethylene-responsive transcription factor ERF</fullName>
    </submittedName>
</protein>
<name>A0ABD1SR77_9LAMI</name>
<feature type="region of interest" description="Disordered" evidence="1">
    <location>
        <begin position="65"/>
        <end position="85"/>
    </location>
</feature>
<dbReference type="EMBL" id="JBFOLJ010000010">
    <property type="protein sequence ID" value="KAL2502843.1"/>
    <property type="molecule type" value="Genomic_DNA"/>
</dbReference>
<gene>
    <name evidence="2" type="ORF">Fot_36691</name>
</gene>
<sequence length="113" mass="12390">MQSSDVYILQKLVSSEEAVVELLGDGSSANAQVNITSGNEFIDEEALFDMRNLLVGMAKGMLVSPPRMMSQPSDDSPKNSNAKSLWNHLLHQEHQTQINLHHFPLQVSSGAAE</sequence>
<dbReference type="AlphaFoldDB" id="A0ABD1SR77"/>
<proteinExistence type="predicted"/>
<evidence type="ECO:0000313" key="3">
    <source>
        <dbReference type="Proteomes" id="UP001604277"/>
    </source>
</evidence>
<evidence type="ECO:0000313" key="2">
    <source>
        <dbReference type="EMBL" id="KAL2502843.1"/>
    </source>
</evidence>